<dbReference type="InterPro" id="IPR012310">
    <property type="entry name" value="DNA_ligase_ATP-dep_cent"/>
</dbReference>
<keyword evidence="7" id="KW-0479">Metal-binding</keyword>
<keyword evidence="26" id="KW-1185">Reference proteome</keyword>
<feature type="compositionally biased region" description="Pro residues" evidence="23">
    <location>
        <begin position="353"/>
        <end position="363"/>
    </location>
</feature>
<dbReference type="AlphaFoldDB" id="A0A1R0KUI2"/>
<keyword evidence="17" id="KW-0464">Manganese</keyword>
<evidence type="ECO:0000256" key="4">
    <source>
        <dbReference type="ARBA" id="ARBA00022679"/>
    </source>
</evidence>
<dbReference type="GO" id="GO:0006281">
    <property type="term" value="P:DNA repair"/>
    <property type="evidence" value="ECO:0007669"/>
    <property type="project" value="UniProtKB-KW"/>
</dbReference>
<dbReference type="InterPro" id="IPR012340">
    <property type="entry name" value="NA-bd_OB-fold"/>
</dbReference>
<evidence type="ECO:0000259" key="24">
    <source>
        <dbReference type="PROSITE" id="PS50160"/>
    </source>
</evidence>
<dbReference type="SUPFAM" id="SSF56091">
    <property type="entry name" value="DNA ligase/mRNA capping enzyme, catalytic domain"/>
    <property type="match status" value="1"/>
</dbReference>
<keyword evidence="14" id="KW-0238">DNA-binding</keyword>
<keyword evidence="15" id="KW-0233">DNA recombination</keyword>
<evidence type="ECO:0000256" key="11">
    <source>
        <dbReference type="ARBA" id="ARBA00022839"/>
    </source>
</evidence>
<evidence type="ECO:0000256" key="19">
    <source>
        <dbReference type="ARBA" id="ARBA00029943"/>
    </source>
</evidence>
<keyword evidence="4" id="KW-0808">Transferase</keyword>
<dbReference type="NCBIfam" id="TIGR02779">
    <property type="entry name" value="NHEJ_ligase_lig"/>
    <property type="match status" value="1"/>
</dbReference>
<dbReference type="Pfam" id="PF01068">
    <property type="entry name" value="DNA_ligase_A_M"/>
    <property type="match status" value="1"/>
</dbReference>
<keyword evidence="18" id="KW-0511">Multifunctional enzyme</keyword>
<evidence type="ECO:0000256" key="15">
    <source>
        <dbReference type="ARBA" id="ARBA00023172"/>
    </source>
</evidence>
<comment type="caution">
    <text evidence="25">The sequence shown here is derived from an EMBL/GenBank/DDBJ whole genome shotgun (WGS) entry which is preliminary data.</text>
</comment>
<evidence type="ECO:0000256" key="17">
    <source>
        <dbReference type="ARBA" id="ARBA00023211"/>
    </source>
</evidence>
<evidence type="ECO:0000256" key="12">
    <source>
        <dbReference type="ARBA" id="ARBA00022840"/>
    </source>
</evidence>
<dbReference type="GO" id="GO:0046872">
    <property type="term" value="F:metal ion binding"/>
    <property type="evidence" value="ECO:0007669"/>
    <property type="project" value="UniProtKB-KW"/>
</dbReference>
<dbReference type="NCBIfam" id="TIGR02778">
    <property type="entry name" value="ligD_pol"/>
    <property type="match status" value="1"/>
</dbReference>
<dbReference type="GO" id="GO:0003677">
    <property type="term" value="F:DNA binding"/>
    <property type="evidence" value="ECO:0007669"/>
    <property type="project" value="UniProtKB-KW"/>
</dbReference>
<keyword evidence="12" id="KW-0067">ATP-binding</keyword>
<dbReference type="Gene3D" id="2.40.50.140">
    <property type="entry name" value="Nucleic acid-binding proteins"/>
    <property type="match status" value="1"/>
</dbReference>
<dbReference type="InterPro" id="IPR012309">
    <property type="entry name" value="DNA_ligase_ATP-dep_C"/>
</dbReference>
<keyword evidence="9" id="KW-0227">DNA damage</keyword>
<organism evidence="25 26">
    <name type="scientific">Amycolatopsis coloradensis</name>
    <dbReference type="NCBI Taxonomy" id="76021"/>
    <lineage>
        <taxon>Bacteria</taxon>
        <taxon>Bacillati</taxon>
        <taxon>Actinomycetota</taxon>
        <taxon>Actinomycetes</taxon>
        <taxon>Pseudonocardiales</taxon>
        <taxon>Pseudonocardiaceae</taxon>
        <taxon>Amycolatopsis</taxon>
    </lineage>
</organism>
<feature type="domain" description="ATP-dependent DNA ligase family profile" evidence="24">
    <location>
        <begin position="105"/>
        <end position="237"/>
    </location>
</feature>
<keyword evidence="13" id="KW-0239">DNA-directed DNA polymerase</keyword>
<keyword evidence="5" id="KW-0548">Nucleotidyltransferase</keyword>
<evidence type="ECO:0000256" key="6">
    <source>
        <dbReference type="ARBA" id="ARBA00022722"/>
    </source>
</evidence>
<evidence type="ECO:0000256" key="1">
    <source>
        <dbReference type="ARBA" id="ARBA00001936"/>
    </source>
</evidence>
<dbReference type="GO" id="GO:0006310">
    <property type="term" value="P:DNA recombination"/>
    <property type="evidence" value="ECO:0007669"/>
    <property type="project" value="UniProtKB-KW"/>
</dbReference>
<keyword evidence="6" id="KW-0540">Nuclease</keyword>
<evidence type="ECO:0000313" key="25">
    <source>
        <dbReference type="EMBL" id="OLZ51751.1"/>
    </source>
</evidence>
<evidence type="ECO:0000256" key="10">
    <source>
        <dbReference type="ARBA" id="ARBA00022801"/>
    </source>
</evidence>
<evidence type="ECO:0000256" key="23">
    <source>
        <dbReference type="SAM" id="MobiDB-lite"/>
    </source>
</evidence>
<dbReference type="GO" id="GO:0004527">
    <property type="term" value="F:exonuclease activity"/>
    <property type="evidence" value="ECO:0007669"/>
    <property type="project" value="UniProtKB-KW"/>
</dbReference>
<evidence type="ECO:0000256" key="13">
    <source>
        <dbReference type="ARBA" id="ARBA00022932"/>
    </source>
</evidence>
<comment type="similarity">
    <text evidence="21">In the C-terminal section; belongs to the ATP-dependent DNA ligase family.</text>
</comment>
<dbReference type="Gene3D" id="3.90.920.10">
    <property type="entry name" value="DNA primase, PRIM domain"/>
    <property type="match status" value="1"/>
</dbReference>
<evidence type="ECO:0000256" key="14">
    <source>
        <dbReference type="ARBA" id="ARBA00023125"/>
    </source>
</evidence>
<dbReference type="CDD" id="cd04863">
    <property type="entry name" value="MtLigD_Pol_like"/>
    <property type="match status" value="1"/>
</dbReference>
<dbReference type="NCBIfam" id="TIGR02776">
    <property type="entry name" value="NHEJ_ligase_prk"/>
    <property type="match status" value="1"/>
</dbReference>
<keyword evidence="8" id="KW-0547">Nucleotide-binding</keyword>
<dbReference type="Gene3D" id="3.30.470.30">
    <property type="entry name" value="DNA ligase/mRNA capping enzyme"/>
    <property type="match status" value="1"/>
</dbReference>
<dbReference type="SUPFAM" id="SSF50249">
    <property type="entry name" value="Nucleic acid-binding proteins"/>
    <property type="match status" value="1"/>
</dbReference>
<evidence type="ECO:0000256" key="3">
    <source>
        <dbReference type="ARBA" id="ARBA00022598"/>
    </source>
</evidence>
<comment type="catalytic activity">
    <reaction evidence="20">
        <text>ATP + (deoxyribonucleotide)n-3'-hydroxyl + 5'-phospho-(deoxyribonucleotide)m = (deoxyribonucleotide)n+m + AMP + diphosphate.</text>
        <dbReference type="EC" id="6.5.1.1"/>
    </reaction>
</comment>
<sequence length="671" mass="73778">MLATSDGGRLKEGPEWAYEYKLDGYRCCMQVAPDGATRLTSRSGNDFTAEFAELAGVLAPALEGMAAVLDGEIVVYNEAGQPEFGMLQERRGRYQTHRASLRRAEPFTDLPVRFLAFDLLQLGEESLLRAAYDERRERLLAVPMPDPYRVAVVRAFTFIELDADRRTTADLLAHVTAAGHEGVVAKHRRAPYTPGKRTDAWLKHPLTQTIEVIVCGWRPGQGRFTGTVGGLLLGAHDPRTGELRYLGDVGTGFTDAERARLHVRLEALHRPGHPFADDPPRADVARARWVEPVMVGEVVFRQVTRSGGRLRHTAWRGLRDDKEPVEVLAPRPLREPETPALPDVPAAATGTRPPGPDEPPRPLGPKITVQAGARQLTLSNLDKPLYRTGFTKGEVIHYYSHIAPVLLPHLAGRPITVIRFPDGVGGEQFFEKNVPRGAPDWLPTVALPRTSGRSRHGQRGDPIEYPLIDELAGLVWAANMAALEIHVPQYTVDPGPPPVRRAPDRMVFDLDPGPDTSIVDCCRVAERLHEVLAADGLTVFAKTSGSKGMQLYCSIDTDDPAAPSAYAKRLAQRLARDTPDRVTAVMSKAQRVGRVFIDWSQNNIAKTTIAPYSLRGRDQPTVSTPITWNEIHACRRPAQLVFTAEDVLGRVAEHGDLLTGLDNTRAPLPTG</sequence>
<dbReference type="Pfam" id="PF04679">
    <property type="entry name" value="DNA_ligase_A_C"/>
    <property type="match status" value="1"/>
</dbReference>
<comment type="cofactor">
    <cofactor evidence="1">
        <name>Mn(2+)</name>
        <dbReference type="ChEBI" id="CHEBI:29035"/>
    </cofactor>
</comment>
<evidence type="ECO:0000256" key="7">
    <source>
        <dbReference type="ARBA" id="ARBA00022723"/>
    </source>
</evidence>
<dbReference type="STRING" id="76021.BS329_15350"/>
<protein>
    <recommendedName>
        <fullName evidence="2">DNA ligase (ATP)</fullName>
        <ecNumber evidence="2">6.5.1.1</ecNumber>
    </recommendedName>
    <alternativeName>
        <fullName evidence="19">NHEJ DNA polymerase</fullName>
    </alternativeName>
</protein>
<evidence type="ECO:0000256" key="16">
    <source>
        <dbReference type="ARBA" id="ARBA00023204"/>
    </source>
</evidence>
<keyword evidence="3 25" id="KW-0436">Ligase</keyword>
<dbReference type="PROSITE" id="PS50160">
    <property type="entry name" value="DNA_LIGASE_A3"/>
    <property type="match status" value="1"/>
</dbReference>
<evidence type="ECO:0000256" key="9">
    <source>
        <dbReference type="ARBA" id="ARBA00022763"/>
    </source>
</evidence>
<dbReference type="GO" id="GO:0005524">
    <property type="term" value="F:ATP binding"/>
    <property type="evidence" value="ECO:0007669"/>
    <property type="project" value="UniProtKB-KW"/>
</dbReference>
<feature type="region of interest" description="Disordered" evidence="23">
    <location>
        <begin position="330"/>
        <end position="365"/>
    </location>
</feature>
<dbReference type="InterPro" id="IPR014143">
    <property type="entry name" value="NHEJ_ligase_prk"/>
</dbReference>
<evidence type="ECO:0000256" key="18">
    <source>
        <dbReference type="ARBA" id="ARBA00023268"/>
    </source>
</evidence>
<dbReference type="EC" id="6.5.1.1" evidence="2"/>
<dbReference type="InterPro" id="IPR014146">
    <property type="entry name" value="LigD_ligase_dom"/>
</dbReference>
<reference evidence="25 26" key="1">
    <citation type="submission" date="2016-01" db="EMBL/GenBank/DDBJ databases">
        <title>Amycolatopsis coloradensis genome sequencing and assembly.</title>
        <authorList>
            <person name="Mayilraj S."/>
        </authorList>
    </citation>
    <scope>NUCLEOTIDE SEQUENCE [LARGE SCALE GENOMIC DNA]</scope>
    <source>
        <strain evidence="25 26">DSM 44225</strain>
    </source>
</reference>
<accession>A0A1R0KUI2</accession>
<keyword evidence="11" id="KW-0269">Exonuclease</keyword>
<evidence type="ECO:0000256" key="20">
    <source>
        <dbReference type="ARBA" id="ARBA00034003"/>
    </source>
</evidence>
<dbReference type="GO" id="GO:0003910">
    <property type="term" value="F:DNA ligase (ATP) activity"/>
    <property type="evidence" value="ECO:0007669"/>
    <property type="project" value="UniProtKB-EC"/>
</dbReference>
<evidence type="ECO:0000256" key="21">
    <source>
        <dbReference type="ARBA" id="ARBA00049981"/>
    </source>
</evidence>
<proteinExistence type="inferred from homology"/>
<dbReference type="EMBL" id="MQUQ01000007">
    <property type="protein sequence ID" value="OLZ51751.1"/>
    <property type="molecule type" value="Genomic_DNA"/>
</dbReference>
<dbReference type="CDD" id="cd07906">
    <property type="entry name" value="Adenylation_DNA_ligase_LigD_LigC"/>
    <property type="match status" value="1"/>
</dbReference>
<evidence type="ECO:0000313" key="26">
    <source>
        <dbReference type="Proteomes" id="UP000187486"/>
    </source>
</evidence>
<evidence type="ECO:0000256" key="22">
    <source>
        <dbReference type="ARBA" id="ARBA00049990"/>
    </source>
</evidence>
<dbReference type="InterPro" id="IPR014145">
    <property type="entry name" value="LigD_pol_dom"/>
</dbReference>
<evidence type="ECO:0000256" key="8">
    <source>
        <dbReference type="ARBA" id="ARBA00022741"/>
    </source>
</evidence>
<comment type="similarity">
    <text evidence="22">In the N-terminal section; belongs to the LigD polymerase family.</text>
</comment>
<dbReference type="InterPro" id="IPR052171">
    <property type="entry name" value="NHEJ_LigD"/>
</dbReference>
<dbReference type="PANTHER" id="PTHR42705">
    <property type="entry name" value="BIFUNCTIONAL NON-HOMOLOGOUS END JOINING PROTEIN LIGD"/>
    <property type="match status" value="1"/>
</dbReference>
<dbReference type="Gene3D" id="3.30.1490.70">
    <property type="match status" value="1"/>
</dbReference>
<dbReference type="Proteomes" id="UP000187486">
    <property type="component" value="Unassembled WGS sequence"/>
</dbReference>
<keyword evidence="16" id="KW-0234">DNA repair</keyword>
<dbReference type="GO" id="GO:0003887">
    <property type="term" value="F:DNA-directed DNA polymerase activity"/>
    <property type="evidence" value="ECO:0007669"/>
    <property type="project" value="UniProtKB-KW"/>
</dbReference>
<evidence type="ECO:0000256" key="5">
    <source>
        <dbReference type="ARBA" id="ARBA00022695"/>
    </source>
</evidence>
<evidence type="ECO:0000256" key="2">
    <source>
        <dbReference type="ARBA" id="ARBA00012727"/>
    </source>
</evidence>
<dbReference type="CDD" id="cd07971">
    <property type="entry name" value="OBF_DNA_ligase_LigD"/>
    <property type="match status" value="1"/>
</dbReference>
<keyword evidence="10" id="KW-0378">Hydrolase</keyword>
<dbReference type="PANTHER" id="PTHR42705:SF2">
    <property type="entry name" value="BIFUNCTIONAL NON-HOMOLOGOUS END JOINING PROTEIN LIGD"/>
    <property type="match status" value="1"/>
</dbReference>
<gene>
    <name evidence="25" type="ORF">BS329_15350</name>
</gene>
<dbReference type="InterPro" id="IPR033649">
    <property type="entry name" value="MtLigD_Pol-like"/>
</dbReference>
<name>A0A1R0KUI2_9PSEU</name>
<dbReference type="Pfam" id="PF21686">
    <property type="entry name" value="LigD_Prim-Pol"/>
    <property type="match status" value="1"/>
</dbReference>